<feature type="coiled-coil region" evidence="1">
    <location>
        <begin position="84"/>
        <end position="111"/>
    </location>
</feature>
<dbReference type="EMBL" id="JAGQLJ010000002">
    <property type="protein sequence ID" value="MCA9380648.1"/>
    <property type="molecule type" value="Genomic_DNA"/>
</dbReference>
<comment type="caution">
    <text evidence="3">The sequence shown here is derived from an EMBL/GenBank/DDBJ whole genome shotgun (WGS) entry which is preliminary data.</text>
</comment>
<sequence>MTENGNELFVNFVESIMTGLRSVDIMVQLNAKRRLYEKSLNDPDIAKKFGGVQSAIQKHIDDYKNQLVEEKTGSTTTAIPQDRAERIAARLAQKENETQNLRDLIDAAAKKTPTYIERNGYTNEPTFPTDEEGNPLES</sequence>
<feature type="region of interest" description="Disordered" evidence="2">
    <location>
        <begin position="114"/>
        <end position="138"/>
    </location>
</feature>
<proteinExistence type="predicted"/>
<dbReference type="AlphaFoldDB" id="A0A955IC26"/>
<protein>
    <submittedName>
        <fullName evidence="3">Uncharacterized protein</fullName>
    </submittedName>
</protein>
<evidence type="ECO:0000256" key="2">
    <source>
        <dbReference type="SAM" id="MobiDB-lite"/>
    </source>
</evidence>
<evidence type="ECO:0000313" key="4">
    <source>
        <dbReference type="Proteomes" id="UP000775877"/>
    </source>
</evidence>
<name>A0A955IC26_9BACT</name>
<evidence type="ECO:0000256" key="1">
    <source>
        <dbReference type="SAM" id="Coils"/>
    </source>
</evidence>
<evidence type="ECO:0000313" key="3">
    <source>
        <dbReference type="EMBL" id="MCA9380648.1"/>
    </source>
</evidence>
<organism evidence="3 4">
    <name type="scientific">Candidatus Dojkabacteria bacterium</name>
    <dbReference type="NCBI Taxonomy" id="2099670"/>
    <lineage>
        <taxon>Bacteria</taxon>
        <taxon>Candidatus Dojkabacteria</taxon>
    </lineage>
</organism>
<gene>
    <name evidence="3" type="ORF">KC678_00085</name>
</gene>
<reference evidence="3" key="1">
    <citation type="submission" date="2020-04" db="EMBL/GenBank/DDBJ databases">
        <authorList>
            <person name="Zhang T."/>
        </authorList>
    </citation>
    <scope>NUCLEOTIDE SEQUENCE</scope>
    <source>
        <strain evidence="3">HKST-UBA13</strain>
    </source>
</reference>
<keyword evidence="1" id="KW-0175">Coiled coil</keyword>
<accession>A0A955IC26</accession>
<feature type="compositionally biased region" description="Acidic residues" evidence="2">
    <location>
        <begin position="129"/>
        <end position="138"/>
    </location>
</feature>
<dbReference type="Proteomes" id="UP000775877">
    <property type="component" value="Unassembled WGS sequence"/>
</dbReference>
<reference evidence="3" key="2">
    <citation type="journal article" date="2021" name="Microbiome">
        <title>Successional dynamics and alternative stable states in a saline activated sludge microbial community over 9 years.</title>
        <authorList>
            <person name="Wang Y."/>
            <person name="Ye J."/>
            <person name="Ju F."/>
            <person name="Liu L."/>
            <person name="Boyd J.A."/>
            <person name="Deng Y."/>
            <person name="Parks D.H."/>
            <person name="Jiang X."/>
            <person name="Yin X."/>
            <person name="Woodcroft B.J."/>
            <person name="Tyson G.W."/>
            <person name="Hugenholtz P."/>
            <person name="Polz M.F."/>
            <person name="Zhang T."/>
        </authorList>
    </citation>
    <scope>NUCLEOTIDE SEQUENCE</scope>
    <source>
        <strain evidence="3">HKST-UBA13</strain>
    </source>
</reference>